<dbReference type="Gene3D" id="3.80.10.10">
    <property type="entry name" value="Ribonuclease Inhibitor"/>
    <property type="match status" value="1"/>
</dbReference>
<dbReference type="SUPFAM" id="SSF52047">
    <property type="entry name" value="RNI-like"/>
    <property type="match status" value="1"/>
</dbReference>
<gene>
    <name evidence="1" type="ORF">CWI39_0183p0010</name>
</gene>
<accession>A0A4Q9LJU5</accession>
<comment type="caution">
    <text evidence="1">The sequence shown here is derived from an EMBL/GenBank/DDBJ whole genome shotgun (WGS) entry which is preliminary data.</text>
</comment>
<sequence>MKYHHFCSLFLEYISEGICTARTVTFFFSKTDSEFTGETLFVEELRLSNEEKELFEKLRPYRAIANKLKRTTDIPILTTNTQNNSIRIIYPGNIKFKIVQIENKIDSKKLAFYVGHLITKEVFEFFIEIICDLTDINFYLPDFVYWQLINCILGLIPETNVYFRKLFSRLNYWAFTGKYLNGIIQNQNILVFNSFIVVRYFFITALISYLNFINISVTFDNSRIVLTSINGSTHDIYPSEECLNQELVLIFEGRSLNIFFASINAQNNKQLYDWIFKGIKNIKTIIFSNCNFSNLININESINCLIYKDFMFLKLKNCLNVKNYISNINEFRINKLRNMKLENIQLSSVDLISFIEFKKIAKIKLENCTCDDDEIYTEKILVIFIIEIKNMVIDKLIHSFFKKACFEFLILDKVVFKYPFNISNIPIPEYNKFASKIKLITTNMNDNFFDLLYNYKSLLSIEMKSVKNLSFRIKKNVNLNFLKLEELALKDFSLPKKIHNIQFLPNLEFLKLYRIQNISSLFTDLNEQQFYDTLRTLKIKGTPLTHLEIEKILNFSRLENLKLHTCNLDSSHLLNLNKLISKKILRRLILTNNKIKNIPITCKGMFNDLEHIVLDRCGLYAGSVSLFFNDTKSNKISFLDLSHNSLNRTDLIVVSGLIKLQVLKLNGINLQEDARLNNLTTHGLTKHLKFLEIKELTISAKDILFLSKFKVLEKISLSESSFKCLKITKVRICCSNFDVDSVLEIETLSNKEKSV</sequence>
<dbReference type="VEuPathDB" id="MicrosporidiaDB:CWI36_0161p0010"/>
<organism evidence="1 2">
    <name type="scientific">Hamiltosporidium magnivora</name>
    <dbReference type="NCBI Taxonomy" id="148818"/>
    <lineage>
        <taxon>Eukaryota</taxon>
        <taxon>Fungi</taxon>
        <taxon>Fungi incertae sedis</taxon>
        <taxon>Microsporidia</taxon>
        <taxon>Dubosqiidae</taxon>
        <taxon>Hamiltosporidium</taxon>
    </lineage>
</organism>
<evidence type="ECO:0000313" key="2">
    <source>
        <dbReference type="Proteomes" id="UP000293045"/>
    </source>
</evidence>
<dbReference type="AlphaFoldDB" id="A0A4Q9LJU5"/>
<dbReference type="Proteomes" id="UP000293045">
    <property type="component" value="Unassembled WGS sequence"/>
</dbReference>
<evidence type="ECO:0000313" key="1">
    <source>
        <dbReference type="EMBL" id="TBU08434.1"/>
    </source>
</evidence>
<proteinExistence type="predicted"/>
<protein>
    <recommendedName>
        <fullName evidence="3">Leucine-rich repeat-containing protein</fullName>
    </recommendedName>
</protein>
<evidence type="ECO:0008006" key="3">
    <source>
        <dbReference type="Google" id="ProtNLM"/>
    </source>
</evidence>
<dbReference type="EMBL" id="PIXR01000183">
    <property type="protein sequence ID" value="TBU08434.1"/>
    <property type="molecule type" value="Genomic_DNA"/>
</dbReference>
<reference evidence="1 2" key="1">
    <citation type="submission" date="2017-12" db="EMBL/GenBank/DDBJ databases">
        <authorList>
            <person name="Pombert J.-F."/>
            <person name="Haag K.L."/>
            <person name="Ebert D."/>
        </authorList>
    </citation>
    <scope>NUCLEOTIDE SEQUENCE [LARGE SCALE GENOMIC DNA]</scope>
    <source>
        <strain evidence="1">IL-BN-2</strain>
    </source>
</reference>
<dbReference type="VEuPathDB" id="MicrosporidiaDB:CWI39_0183p0010"/>
<dbReference type="InterPro" id="IPR032675">
    <property type="entry name" value="LRR_dom_sf"/>
</dbReference>
<name>A0A4Q9LJU5_9MICR</name>